<feature type="compositionally biased region" description="Polar residues" evidence="2">
    <location>
        <begin position="697"/>
        <end position="715"/>
    </location>
</feature>
<keyword evidence="1" id="KW-0862">Zinc</keyword>
<dbReference type="Gene3D" id="4.10.1000.10">
    <property type="entry name" value="Zinc finger, CCCH-type"/>
    <property type="match status" value="2"/>
</dbReference>
<gene>
    <name evidence="4" type="ORF">PR048_033709</name>
</gene>
<feature type="domain" description="C3H1-type" evidence="3">
    <location>
        <begin position="1086"/>
        <end position="1116"/>
    </location>
</feature>
<evidence type="ECO:0000313" key="4">
    <source>
        <dbReference type="EMBL" id="KAJ8866185.1"/>
    </source>
</evidence>
<keyword evidence="5" id="KW-1185">Reference proteome</keyword>
<feature type="region of interest" description="Disordered" evidence="2">
    <location>
        <begin position="137"/>
        <end position="156"/>
    </location>
</feature>
<name>A0ABQ9G111_9NEOP</name>
<feature type="zinc finger region" description="C3H1-type" evidence="1">
    <location>
        <begin position="1086"/>
        <end position="1116"/>
    </location>
</feature>
<proteinExistence type="predicted"/>
<evidence type="ECO:0000256" key="2">
    <source>
        <dbReference type="SAM" id="MobiDB-lite"/>
    </source>
</evidence>
<sequence>MLALVVGDTTRSFNRVSSPTSTLHLAMLGAGQYITYLFYFPLKSIYSFLHAMEEPPLLTALIWFCGLEKCIPNMTPHWCCPNSQQGHIMHHRMSPSAKGTSLIAVMFEERVPGGSPPSLTRVTTGLENLENREFENCQGNQGISNNPQSYSSQLTSSLAHSRRSLQSSGVAQLLLKVAQDARLAALNHCPLRGRHVRQNTDKLCAHSCNISDIVITMMNSFMSTQDKYKSNFQENEQDHRTGSPCDEISLFSAVHKSPEFLSQIIAERKKQFETNPRSIYVNPKFLELNKQNATFHSNCEQATSDEVKSRLCCGSQGFLHGKQLEQNKNVAISQSCSSGIQNMHFSVKSGEVSDKCISGRSLNKLAVCPDWDSATKADATIACRNLQSKSVYINPNFNQRHRISLVESGLYKIKNLPEQCLANSCCSNKTINSVHVNPKFKSKLGTESSKLKNLNCGEHAMSENLRIAHARAKLACEIKKSVCVNPKFTALKQGSKERGYPDKPTVSPEKIALLVEKKLCALSGLLNRDSQSISQQPCTKLEAYSQVPQGENRTIDVSGTIAGKQKVVQKSNTLLAPYMTPASRDIRTNSLVVLSKTKLVRRSIKCPVKRTCEDQQTVVVCNTSKKLVKRRRSLNVSPKVAKAAEMCSGVKLSPRFLPLSPPTKVAKSLRTKYKIVRGLSVPDKQAINVPGVKDLSSPLSKLQNHNPVTNSSSNVAKEVKPTENMSAARKTVPRDSLILLSKTKLIRRGAKCTVRKNSRDQQMVTILNNARKLVRKRRSSLNMSPKLVRTPSHSSTMKLTQRVLPQPPAVKVMRSVRTKYKYIRSLSDQKNRRMSCEAAHSGRARLSVKSKYNIDRRAQRSPRTVKRVRKYCVNYREETAWGGPARTSSLPYRKRVASHHLFGRKPAPGSLVWKNANYLQVKWTTGNNRRLQLSEKFKEQSVKTQRSILQHGEDRRCDVQALCQQADTNEQLWWEKYTQGSGWHTSLVYCVSEVPKQGHIVHIRGNKFLMESSGRTMRRISAPSSHNPRATRQKVEPPVTRIDIGGVTFLQKSQNVLIRTDYHRARNILSQAKQRSIATLTQKLKNKNNQPCIVYQQFGKCSRKETGTCPRVHDPKQIALCKKFLQGRCQIAGCPLSHDVVPEKMPTCHFFLEGVCVRDNCPYLHVKLNSKAGICVGFLQGYCVEGNKCLKRHVNLCPDFDRLGKCSRGKFCPYPHKVGSKRRAKKRKLPATSTGARSKFVPSKKSVVHRYYENPSMTKPSDTAVRTEATSSSDACLQYPSGDDSVANPAEEAVVACKRRKLAPMPDYIAFTFKRSNILSAQLKPREIVPENCNCLESFMLGRYKDFFIIIAIIVCSSLPDVRTDNVIY</sequence>
<dbReference type="Proteomes" id="UP001159363">
    <property type="component" value="Chromosome 16"/>
</dbReference>
<feature type="zinc finger region" description="C3H1-type" evidence="1">
    <location>
        <begin position="1142"/>
        <end position="1168"/>
    </location>
</feature>
<feature type="zinc finger region" description="C3H1-type" evidence="1">
    <location>
        <begin position="1191"/>
        <end position="1219"/>
    </location>
</feature>
<keyword evidence="1" id="KW-0863">Zinc-finger</keyword>
<feature type="domain" description="C3H1-type" evidence="3">
    <location>
        <begin position="1191"/>
        <end position="1219"/>
    </location>
</feature>
<keyword evidence="1" id="KW-0479">Metal-binding</keyword>
<organism evidence="4 5">
    <name type="scientific">Dryococelus australis</name>
    <dbReference type="NCBI Taxonomy" id="614101"/>
    <lineage>
        <taxon>Eukaryota</taxon>
        <taxon>Metazoa</taxon>
        <taxon>Ecdysozoa</taxon>
        <taxon>Arthropoda</taxon>
        <taxon>Hexapoda</taxon>
        <taxon>Insecta</taxon>
        <taxon>Pterygota</taxon>
        <taxon>Neoptera</taxon>
        <taxon>Polyneoptera</taxon>
        <taxon>Phasmatodea</taxon>
        <taxon>Verophasmatodea</taxon>
        <taxon>Anareolatae</taxon>
        <taxon>Phasmatidae</taxon>
        <taxon>Eurycanthinae</taxon>
        <taxon>Dryococelus</taxon>
    </lineage>
</organism>
<accession>A0ABQ9G111</accession>
<feature type="domain" description="C3H1-type" evidence="3">
    <location>
        <begin position="1142"/>
        <end position="1168"/>
    </location>
</feature>
<feature type="region of interest" description="Disordered" evidence="2">
    <location>
        <begin position="697"/>
        <end position="729"/>
    </location>
</feature>
<evidence type="ECO:0000256" key="1">
    <source>
        <dbReference type="PROSITE-ProRule" id="PRU00723"/>
    </source>
</evidence>
<reference evidence="4 5" key="1">
    <citation type="submission" date="2023-02" db="EMBL/GenBank/DDBJ databases">
        <title>LHISI_Scaffold_Assembly.</title>
        <authorList>
            <person name="Stuart O.P."/>
            <person name="Cleave R."/>
            <person name="Magrath M.J.L."/>
            <person name="Mikheyev A.S."/>
        </authorList>
    </citation>
    <scope>NUCLEOTIDE SEQUENCE [LARGE SCALE GENOMIC DNA]</scope>
    <source>
        <strain evidence="4">Daus_M_001</strain>
        <tissue evidence="4">Leg muscle</tissue>
    </source>
</reference>
<dbReference type="PROSITE" id="PS50103">
    <property type="entry name" value="ZF_C3H1"/>
    <property type="match status" value="3"/>
</dbReference>
<dbReference type="PANTHER" id="PTHR46156:SF1">
    <property type="entry name" value="ZINC FINGER CCCH DOMAIN-CONTAINING PROTEIN 3"/>
    <property type="match status" value="1"/>
</dbReference>
<comment type="caution">
    <text evidence="4">The sequence shown here is derived from an EMBL/GenBank/DDBJ whole genome shotgun (WGS) entry which is preliminary data.</text>
</comment>
<evidence type="ECO:0000313" key="5">
    <source>
        <dbReference type="Proteomes" id="UP001159363"/>
    </source>
</evidence>
<dbReference type="InterPro" id="IPR000571">
    <property type="entry name" value="Znf_CCCH"/>
</dbReference>
<dbReference type="SMART" id="SM00356">
    <property type="entry name" value="ZnF_C3H1"/>
    <property type="match status" value="5"/>
</dbReference>
<evidence type="ECO:0000259" key="3">
    <source>
        <dbReference type="PROSITE" id="PS50103"/>
    </source>
</evidence>
<dbReference type="EMBL" id="JARBHB010000017">
    <property type="protein sequence ID" value="KAJ8866185.1"/>
    <property type="molecule type" value="Genomic_DNA"/>
</dbReference>
<dbReference type="PANTHER" id="PTHR46156">
    <property type="entry name" value="CCCH ZINGC FINGER"/>
    <property type="match status" value="1"/>
</dbReference>
<protein>
    <recommendedName>
        <fullName evidence="3">C3H1-type domain-containing protein</fullName>
    </recommendedName>
</protein>